<gene>
    <name evidence="5" type="ORF">HOLleu_44406</name>
</gene>
<dbReference type="Pfam" id="PF00055">
    <property type="entry name" value="Laminin_N"/>
    <property type="match status" value="1"/>
</dbReference>
<dbReference type="EMBL" id="JAIZAY010000856">
    <property type="protein sequence ID" value="KAJ8017908.1"/>
    <property type="molecule type" value="Genomic_DNA"/>
</dbReference>
<protein>
    <submittedName>
        <fullName evidence="5">Laminin subunit alpha-3</fullName>
    </submittedName>
</protein>
<dbReference type="Gene3D" id="2.60.120.260">
    <property type="entry name" value="Galactose-binding domain-like"/>
    <property type="match status" value="1"/>
</dbReference>
<keyword evidence="6" id="KW-1185">Reference proteome</keyword>
<evidence type="ECO:0000256" key="1">
    <source>
        <dbReference type="ARBA" id="ARBA00023157"/>
    </source>
</evidence>
<feature type="signal peptide" evidence="3">
    <location>
        <begin position="1"/>
        <end position="23"/>
    </location>
</feature>
<proteinExistence type="predicted"/>
<feature type="chain" id="PRO_5040436204" evidence="3">
    <location>
        <begin position="24"/>
        <end position="158"/>
    </location>
</feature>
<dbReference type="SMART" id="SM00136">
    <property type="entry name" value="LamNT"/>
    <property type="match status" value="1"/>
</dbReference>
<organism evidence="5 6">
    <name type="scientific">Holothuria leucospilota</name>
    <name type="common">Black long sea cucumber</name>
    <name type="synonym">Mertensiothuria leucospilota</name>
    <dbReference type="NCBI Taxonomy" id="206669"/>
    <lineage>
        <taxon>Eukaryota</taxon>
        <taxon>Metazoa</taxon>
        <taxon>Echinodermata</taxon>
        <taxon>Eleutherozoa</taxon>
        <taxon>Echinozoa</taxon>
        <taxon>Holothuroidea</taxon>
        <taxon>Aspidochirotacea</taxon>
        <taxon>Aspidochirotida</taxon>
        <taxon>Holothuriidae</taxon>
        <taxon>Holothuria</taxon>
    </lineage>
</organism>
<dbReference type="PROSITE" id="PS51117">
    <property type="entry name" value="LAMININ_NTER"/>
    <property type="match status" value="1"/>
</dbReference>
<comment type="caution">
    <text evidence="5">The sequence shown here is derived from an EMBL/GenBank/DDBJ whole genome shotgun (WGS) entry which is preliminary data.</text>
</comment>
<accession>A0A9Q0Y8W2</accession>
<dbReference type="Proteomes" id="UP001152320">
    <property type="component" value="Unassembled WGS sequence"/>
</dbReference>
<dbReference type="GO" id="GO:0005201">
    <property type="term" value="F:extracellular matrix structural constituent"/>
    <property type="evidence" value="ECO:0007669"/>
    <property type="project" value="TreeGrafter"/>
</dbReference>
<dbReference type="GO" id="GO:0005604">
    <property type="term" value="C:basement membrane"/>
    <property type="evidence" value="ECO:0007669"/>
    <property type="project" value="TreeGrafter"/>
</dbReference>
<evidence type="ECO:0000313" key="6">
    <source>
        <dbReference type="Proteomes" id="UP001152320"/>
    </source>
</evidence>
<keyword evidence="2" id="KW-0424">Laminin EGF-like domain</keyword>
<evidence type="ECO:0000256" key="3">
    <source>
        <dbReference type="SAM" id="SignalP"/>
    </source>
</evidence>
<name>A0A9Q0Y8W2_HOLLE</name>
<dbReference type="GO" id="GO:0007411">
    <property type="term" value="P:axon guidance"/>
    <property type="evidence" value="ECO:0007669"/>
    <property type="project" value="TreeGrafter"/>
</dbReference>
<evidence type="ECO:0000256" key="2">
    <source>
        <dbReference type="ARBA" id="ARBA00023292"/>
    </source>
</evidence>
<evidence type="ECO:0000259" key="4">
    <source>
        <dbReference type="PROSITE" id="PS51117"/>
    </source>
</evidence>
<dbReference type="GO" id="GO:0009887">
    <property type="term" value="P:animal organ morphogenesis"/>
    <property type="evidence" value="ECO:0007669"/>
    <property type="project" value="TreeGrafter"/>
</dbReference>
<dbReference type="OrthoDB" id="10011303at2759"/>
<dbReference type="AlphaFoldDB" id="A0A9Q0Y8W2"/>
<dbReference type="PANTHER" id="PTHR10574:SF406">
    <property type="entry name" value="LAMININ SUBUNIT ALPHA 5"/>
    <property type="match status" value="1"/>
</dbReference>
<dbReference type="PANTHER" id="PTHR10574">
    <property type="entry name" value="NETRIN/LAMININ-RELATED"/>
    <property type="match status" value="1"/>
</dbReference>
<reference evidence="5" key="1">
    <citation type="submission" date="2021-10" db="EMBL/GenBank/DDBJ databases">
        <title>Tropical sea cucumber genome reveals ecological adaptation and Cuvierian tubules defense mechanism.</title>
        <authorList>
            <person name="Chen T."/>
        </authorList>
    </citation>
    <scope>NUCLEOTIDE SEQUENCE</scope>
    <source>
        <strain evidence="5">Nanhai2018</strain>
        <tissue evidence="5">Muscle</tissue>
    </source>
</reference>
<feature type="domain" description="Laminin N-terminal" evidence="4">
    <location>
        <begin position="26"/>
        <end position="158"/>
    </location>
</feature>
<keyword evidence="1" id="KW-1015">Disulfide bond</keyword>
<dbReference type="InterPro" id="IPR008211">
    <property type="entry name" value="Laminin_N"/>
</dbReference>
<dbReference type="GO" id="GO:0009888">
    <property type="term" value="P:tissue development"/>
    <property type="evidence" value="ECO:0007669"/>
    <property type="project" value="TreeGrafter"/>
</dbReference>
<keyword evidence="3" id="KW-0732">Signal</keyword>
<sequence length="158" mass="17782">MAEVKRNLVVFFLLCAWSFCIEGQPQTFVLTPSYFNVAEGKVIQATATCGEGFTSPGERYCKLTGNTADVIRPGEQEIIQGQYCDYCSPENPAKAHPIQHAIDGTEKWWQSPPLSRGIQYNEVNITIDLGQVKTYALIFSLTVEKFSVEKHHVHNNER</sequence>
<dbReference type="InterPro" id="IPR050440">
    <property type="entry name" value="Laminin/Netrin_ECM"/>
</dbReference>
<evidence type="ECO:0000313" key="5">
    <source>
        <dbReference type="EMBL" id="KAJ8017908.1"/>
    </source>
</evidence>